<dbReference type="Gene3D" id="1.25.40.20">
    <property type="entry name" value="Ankyrin repeat-containing domain"/>
    <property type="match status" value="1"/>
</dbReference>
<name>A0A8H6RVY7_9PEZI</name>
<comment type="caution">
    <text evidence="1">The sequence shown here is derived from an EMBL/GenBank/DDBJ whole genome shotgun (WGS) entry which is preliminary data.</text>
</comment>
<evidence type="ECO:0008006" key="3">
    <source>
        <dbReference type="Google" id="ProtNLM"/>
    </source>
</evidence>
<dbReference type="OrthoDB" id="3200163at2759"/>
<dbReference type="EMBL" id="JABCIY010000003">
    <property type="protein sequence ID" value="KAF7198146.1"/>
    <property type="molecule type" value="Genomic_DNA"/>
</dbReference>
<gene>
    <name evidence="1" type="ORF">HII31_00502</name>
</gene>
<keyword evidence="2" id="KW-1185">Reference proteome</keyword>
<protein>
    <recommendedName>
        <fullName evidence="3">Fungal N-terminal domain-containing protein</fullName>
    </recommendedName>
</protein>
<evidence type="ECO:0000313" key="1">
    <source>
        <dbReference type="EMBL" id="KAF7198146.1"/>
    </source>
</evidence>
<proteinExistence type="predicted"/>
<sequence length="838" mass="95188">MASSGLCSLHCAALSLGGLSGSHGRYRDVALHNLNHPFVLRDAFAGMAEVLGFVSAGAGLLSLAIQLQENALKLKDLCSSIKHADERLKQLIFDLETEALLLRKIESLRQNTDRQDDLLDRCIETCRRQAAEVEEAASAVTAQMQRSGKAGKLYWAFKEHNMDKLYAKLDKAKTSLHLASAMFMHQEQEMQLLEFKRNAMAMMTTILRTPELADQPAQRDGVVDTEVLDTSLHVNYTGAVRVKKQQGKPRWRLRFSNWFNSTIWDIAVYYAEGNWSVNLRVQSHRPFDVQVHRLCKHGDIVQLQQLIALGQISFTDVWSSVYWEDGPQSLLSLAARYGQLALCKWLLSQIKWPDLLDHSYRWRTQWTAEDHLEACRIFIESSEANVDLEPDSYANILRLIFRDLTSSDCIEVILRNQTTLYTVRPISERIVFGQIGASVGMTADGYLQIIGAGASYAELSKAKSSQGWTALHQVADAFWWPDYSMAWFTMGAQLLMSGADASASGARFDIPIDLTPLLARLTRIGVYTRSFTDKVLYNLDSVLRALNDWSSMLEAAGVDLRTFGERENSTWEELGLQREDFDPTFRGADKSVEQWGRACHTLYPTRLSFDLTEAGTELLDLVCRSWSVLQIFELQSPAGAYPKQSQIPVVIPWSPRSFEEAEGPWNLVSWSVLRGKPFDARARRCEEEKQEILLNRERLVNSAQDEASFALLGERRSSLRIFSRRRSASVSTARAKFEKDIWPEGVLKWVPEHLLLGLWNDTTRTASALESNAWYSRSFLSEIKHCQEDVVSKDHWIYRKKPPHSPGGPGCPRGCHLVNLRKLNVPDSCWRWHPRARW</sequence>
<evidence type="ECO:0000313" key="2">
    <source>
        <dbReference type="Proteomes" id="UP000660729"/>
    </source>
</evidence>
<dbReference type="Proteomes" id="UP000660729">
    <property type="component" value="Unassembled WGS sequence"/>
</dbReference>
<accession>A0A8H6RVY7</accession>
<organism evidence="1 2">
    <name type="scientific">Pseudocercospora fuligena</name>
    <dbReference type="NCBI Taxonomy" id="685502"/>
    <lineage>
        <taxon>Eukaryota</taxon>
        <taxon>Fungi</taxon>
        <taxon>Dikarya</taxon>
        <taxon>Ascomycota</taxon>
        <taxon>Pezizomycotina</taxon>
        <taxon>Dothideomycetes</taxon>
        <taxon>Dothideomycetidae</taxon>
        <taxon>Mycosphaerellales</taxon>
        <taxon>Mycosphaerellaceae</taxon>
        <taxon>Pseudocercospora</taxon>
    </lineage>
</organism>
<dbReference type="AlphaFoldDB" id="A0A8H6RVY7"/>
<dbReference type="InterPro" id="IPR036770">
    <property type="entry name" value="Ankyrin_rpt-contain_sf"/>
</dbReference>
<reference evidence="1" key="1">
    <citation type="submission" date="2020-04" db="EMBL/GenBank/DDBJ databases">
        <title>Draft genome resource of the tomato pathogen Pseudocercospora fuligena.</title>
        <authorList>
            <person name="Zaccaron A."/>
        </authorList>
    </citation>
    <scope>NUCLEOTIDE SEQUENCE</scope>
    <source>
        <strain evidence="1">PF001</strain>
    </source>
</reference>